<sequence length="79" mass="9049">MTTYESLKPIFPRDTEMSETVRVSNEPRNQDECGQAASPTVDIKELDIRNRSSSPRFLSSSLLENRLSKTIELRLVNSY</sequence>
<reference evidence="1 2" key="1">
    <citation type="submission" date="2014-04" db="EMBL/GenBank/DDBJ databases">
        <authorList>
            <consortium name="DOE Joint Genome Institute"/>
            <person name="Kuo A."/>
            <person name="Ruytinx J."/>
            <person name="Rineau F."/>
            <person name="Colpaert J."/>
            <person name="Kohler A."/>
            <person name="Nagy L.G."/>
            <person name="Floudas D."/>
            <person name="Copeland A."/>
            <person name="Barry K.W."/>
            <person name="Cichocki N."/>
            <person name="Veneault-Fourrey C."/>
            <person name="LaButti K."/>
            <person name="Lindquist E.A."/>
            <person name="Lipzen A."/>
            <person name="Lundell T."/>
            <person name="Morin E."/>
            <person name="Murat C."/>
            <person name="Sun H."/>
            <person name="Tunlid A."/>
            <person name="Henrissat B."/>
            <person name="Grigoriev I.V."/>
            <person name="Hibbett D.S."/>
            <person name="Martin F."/>
            <person name="Nordberg H.P."/>
            <person name="Cantor M.N."/>
            <person name="Hua S.X."/>
        </authorList>
    </citation>
    <scope>NUCLEOTIDE SEQUENCE [LARGE SCALE GENOMIC DNA]</scope>
    <source>
        <strain evidence="1 2">UH-Slu-Lm8-n1</strain>
    </source>
</reference>
<dbReference type="HOGENOM" id="CLU_2607600_0_0_1"/>
<dbReference type="InParanoid" id="A0A0D0A9U2"/>
<dbReference type="AlphaFoldDB" id="A0A0D0A9U2"/>
<evidence type="ECO:0000313" key="2">
    <source>
        <dbReference type="Proteomes" id="UP000054485"/>
    </source>
</evidence>
<keyword evidence="2" id="KW-1185">Reference proteome</keyword>
<proteinExistence type="predicted"/>
<evidence type="ECO:0000313" key="1">
    <source>
        <dbReference type="EMBL" id="KIK38516.1"/>
    </source>
</evidence>
<organism evidence="1 2">
    <name type="scientific">Suillus luteus UH-Slu-Lm8-n1</name>
    <dbReference type="NCBI Taxonomy" id="930992"/>
    <lineage>
        <taxon>Eukaryota</taxon>
        <taxon>Fungi</taxon>
        <taxon>Dikarya</taxon>
        <taxon>Basidiomycota</taxon>
        <taxon>Agaricomycotina</taxon>
        <taxon>Agaricomycetes</taxon>
        <taxon>Agaricomycetidae</taxon>
        <taxon>Boletales</taxon>
        <taxon>Suillineae</taxon>
        <taxon>Suillaceae</taxon>
        <taxon>Suillus</taxon>
    </lineage>
</organism>
<dbReference type="EMBL" id="KN835389">
    <property type="protein sequence ID" value="KIK38516.1"/>
    <property type="molecule type" value="Genomic_DNA"/>
</dbReference>
<accession>A0A0D0A9U2</accession>
<name>A0A0D0A9U2_9AGAM</name>
<reference evidence="2" key="2">
    <citation type="submission" date="2015-01" db="EMBL/GenBank/DDBJ databases">
        <title>Evolutionary Origins and Diversification of the Mycorrhizal Mutualists.</title>
        <authorList>
            <consortium name="DOE Joint Genome Institute"/>
            <consortium name="Mycorrhizal Genomics Consortium"/>
            <person name="Kohler A."/>
            <person name="Kuo A."/>
            <person name="Nagy L.G."/>
            <person name="Floudas D."/>
            <person name="Copeland A."/>
            <person name="Barry K.W."/>
            <person name="Cichocki N."/>
            <person name="Veneault-Fourrey C."/>
            <person name="LaButti K."/>
            <person name="Lindquist E.A."/>
            <person name="Lipzen A."/>
            <person name="Lundell T."/>
            <person name="Morin E."/>
            <person name="Murat C."/>
            <person name="Riley R."/>
            <person name="Ohm R."/>
            <person name="Sun H."/>
            <person name="Tunlid A."/>
            <person name="Henrissat B."/>
            <person name="Grigoriev I.V."/>
            <person name="Hibbett D.S."/>
            <person name="Martin F."/>
        </authorList>
    </citation>
    <scope>NUCLEOTIDE SEQUENCE [LARGE SCALE GENOMIC DNA]</scope>
    <source>
        <strain evidence="2">UH-Slu-Lm8-n1</strain>
    </source>
</reference>
<dbReference type="Proteomes" id="UP000054485">
    <property type="component" value="Unassembled WGS sequence"/>
</dbReference>
<protein>
    <submittedName>
        <fullName evidence="1">Uncharacterized protein</fullName>
    </submittedName>
</protein>
<gene>
    <name evidence="1" type="ORF">CY34DRAFT_809280</name>
</gene>